<protein>
    <submittedName>
        <fullName evidence="1">Uncharacterized protein</fullName>
    </submittedName>
</protein>
<organism evidence="1">
    <name type="scientific">Paenibacillus sp. SYP-B3998</name>
    <dbReference type="NCBI Taxonomy" id="2678564"/>
    <lineage>
        <taxon>Bacteria</taxon>
        <taxon>Bacillati</taxon>
        <taxon>Bacillota</taxon>
        <taxon>Bacilli</taxon>
        <taxon>Bacillales</taxon>
        <taxon>Paenibacillaceae</taxon>
        <taxon>Paenibacillus</taxon>
    </lineage>
</organism>
<accession>A0A6G4A2Q0</accession>
<dbReference type="AlphaFoldDB" id="A0A6G4A2Q0"/>
<evidence type="ECO:0000313" key="1">
    <source>
        <dbReference type="EMBL" id="NEW08214.1"/>
    </source>
</evidence>
<comment type="caution">
    <text evidence="1">The sequence shown here is derived from an EMBL/GenBank/DDBJ whole genome shotgun (WGS) entry which is preliminary data.</text>
</comment>
<sequence length="61" mass="6360">MIKLGLGQAELEALLTGVQDEQARAAIATAISANNEEIAKQVLALVSSDLMNAFKAMGMKA</sequence>
<gene>
    <name evidence="1" type="ORF">GK047_19625</name>
</gene>
<name>A0A6G4A2Q0_9BACL</name>
<dbReference type="EMBL" id="JAAIKC010000008">
    <property type="protein sequence ID" value="NEW08214.1"/>
    <property type="molecule type" value="Genomic_DNA"/>
</dbReference>
<dbReference type="RefSeq" id="WP_163950607.1">
    <property type="nucleotide sequence ID" value="NZ_JAAIKC010000008.1"/>
</dbReference>
<reference evidence="1" key="1">
    <citation type="submission" date="2020-02" db="EMBL/GenBank/DDBJ databases">
        <authorList>
            <person name="Shen X.-R."/>
            <person name="Zhang Y.-X."/>
        </authorList>
    </citation>
    <scope>NUCLEOTIDE SEQUENCE</scope>
    <source>
        <strain evidence="1">SYP-B3998</strain>
    </source>
</reference>
<proteinExistence type="predicted"/>